<dbReference type="Pfam" id="PF01551">
    <property type="entry name" value="Peptidase_M23"/>
    <property type="match status" value="1"/>
</dbReference>
<keyword evidence="3" id="KW-0862">Zinc</keyword>
<accession>A0A7N4NHR8</accession>
<organism evidence="8 9">
    <name type="scientific">Sarcophilus harrisii</name>
    <name type="common">Tasmanian devil</name>
    <name type="synonym">Sarcophilus laniarius</name>
    <dbReference type="NCBI Taxonomy" id="9305"/>
    <lineage>
        <taxon>Eukaryota</taxon>
        <taxon>Metazoa</taxon>
        <taxon>Chordata</taxon>
        <taxon>Craniata</taxon>
        <taxon>Vertebrata</taxon>
        <taxon>Euteleostomi</taxon>
        <taxon>Mammalia</taxon>
        <taxon>Metatheria</taxon>
        <taxon>Dasyuromorphia</taxon>
        <taxon>Dasyuridae</taxon>
        <taxon>Sarcophilus</taxon>
    </lineage>
</organism>
<dbReference type="GO" id="GO:0042802">
    <property type="term" value="F:identical protein binding"/>
    <property type="evidence" value="ECO:0007669"/>
    <property type="project" value="Ensembl"/>
</dbReference>
<dbReference type="InParanoid" id="A0A7N4NHR8"/>
<dbReference type="PANTHER" id="PTHR11329:SF0">
    <property type="entry name" value="LEUKOCYTE CELL-DERIVED CHEMOTAXIN-2"/>
    <property type="match status" value="1"/>
</dbReference>
<dbReference type="SUPFAM" id="SSF51261">
    <property type="entry name" value="Duplicated hybrid motif"/>
    <property type="match status" value="1"/>
</dbReference>
<keyword evidence="1" id="KW-0479">Metal-binding</keyword>
<dbReference type="OrthoDB" id="5911921at2759"/>
<dbReference type="AlphaFoldDB" id="A0A7N4NHR8"/>
<dbReference type="InterPro" id="IPR008663">
    <property type="entry name" value="LECT2"/>
</dbReference>
<evidence type="ECO:0000256" key="3">
    <source>
        <dbReference type="ARBA" id="ARBA00022833"/>
    </source>
</evidence>
<keyword evidence="4" id="KW-1015">Disulfide bond</keyword>
<sequence>MFPIRVLILLALISVVLSGPWATICSGKNKNTIRNHDDFGSGKYGASRGGRKHKGVDVECTDGSDVYAPFDGTIVRQAKPYKKDNAINDGVEIRGEANCVKMFYIHPKKYKGSIKKGEKLGILLPMQQVYRGIKSHVHIQNCDLSDPTSYL</sequence>
<dbReference type="KEGG" id="shr:100917817"/>
<dbReference type="Ensembl" id="ENSSHAT00000033523.1">
    <property type="protein sequence ID" value="ENSSHAP00000023068.1"/>
    <property type="gene ID" value="ENSSHAG00000021183.1"/>
</dbReference>
<evidence type="ECO:0000256" key="5">
    <source>
        <dbReference type="ARBA" id="ARBA00024361"/>
    </source>
</evidence>
<dbReference type="GeneID" id="100917817"/>
<reference evidence="8" key="3">
    <citation type="submission" date="2025-09" db="UniProtKB">
        <authorList>
            <consortium name="Ensembl"/>
        </authorList>
    </citation>
    <scope>IDENTIFICATION</scope>
</reference>
<feature type="signal peptide" evidence="6">
    <location>
        <begin position="1"/>
        <end position="18"/>
    </location>
</feature>
<proteinExistence type="inferred from homology"/>
<dbReference type="PANTHER" id="PTHR11329">
    <property type="entry name" value="LEUKOCYTE CELL-DERIVED CHEMOTAXIN 2"/>
    <property type="match status" value="1"/>
</dbReference>
<reference evidence="8" key="2">
    <citation type="submission" date="2025-08" db="UniProtKB">
        <authorList>
            <consortium name="Ensembl"/>
        </authorList>
    </citation>
    <scope>IDENTIFICATION</scope>
</reference>
<dbReference type="GeneTree" id="ENSGT00390000015484"/>
<evidence type="ECO:0000256" key="2">
    <source>
        <dbReference type="ARBA" id="ARBA00022729"/>
    </source>
</evidence>
<protein>
    <submittedName>
        <fullName evidence="8">Leukocyte cell derived chemotaxin 2</fullName>
    </submittedName>
</protein>
<dbReference type="GO" id="GO:0046872">
    <property type="term" value="F:metal ion binding"/>
    <property type="evidence" value="ECO:0007669"/>
    <property type="project" value="UniProtKB-KW"/>
</dbReference>
<dbReference type="RefSeq" id="XP_031808877.1">
    <property type="nucleotide sequence ID" value="XM_031953017.1"/>
</dbReference>
<evidence type="ECO:0000313" key="8">
    <source>
        <dbReference type="Ensembl" id="ENSSHAP00000023068.1"/>
    </source>
</evidence>
<feature type="domain" description="M23ase beta-sheet core" evidence="7">
    <location>
        <begin position="51"/>
        <end position="140"/>
    </location>
</feature>
<evidence type="ECO:0000259" key="7">
    <source>
        <dbReference type="Pfam" id="PF01551"/>
    </source>
</evidence>
<dbReference type="Gene3D" id="2.70.70.10">
    <property type="entry name" value="Glucose Permease (Domain IIA)"/>
    <property type="match status" value="1"/>
</dbReference>
<gene>
    <name evidence="8" type="primary">LECT2</name>
</gene>
<comment type="similarity">
    <text evidence="5">Belongs to the LECT2/MIM-1 family.</text>
</comment>
<evidence type="ECO:0000256" key="1">
    <source>
        <dbReference type="ARBA" id="ARBA00022723"/>
    </source>
</evidence>
<name>A0A7N4NHR8_SARHA</name>
<keyword evidence="9" id="KW-1185">Reference proteome</keyword>
<keyword evidence="2 6" id="KW-0732">Signal</keyword>
<dbReference type="Proteomes" id="UP000007648">
    <property type="component" value="Unassembled WGS sequence"/>
</dbReference>
<evidence type="ECO:0000256" key="6">
    <source>
        <dbReference type="SAM" id="SignalP"/>
    </source>
</evidence>
<dbReference type="RefSeq" id="XP_031808878.1">
    <property type="nucleotide sequence ID" value="XM_031953018.1"/>
</dbReference>
<dbReference type="CTD" id="3950"/>
<dbReference type="OMA" id="AVSCEHI"/>
<dbReference type="InterPro" id="IPR011055">
    <property type="entry name" value="Dup_hybrid_motif"/>
</dbReference>
<feature type="chain" id="PRO_5029796848" evidence="6">
    <location>
        <begin position="19"/>
        <end position="151"/>
    </location>
</feature>
<evidence type="ECO:0000313" key="9">
    <source>
        <dbReference type="Proteomes" id="UP000007648"/>
    </source>
</evidence>
<reference evidence="8 9" key="1">
    <citation type="journal article" date="2011" name="Proc. Natl. Acad. Sci. U.S.A.">
        <title>Genetic diversity and population structure of the endangered marsupial Sarcophilus harrisii (Tasmanian devil).</title>
        <authorList>
            <person name="Miller W."/>
            <person name="Hayes V.M."/>
            <person name="Ratan A."/>
            <person name="Petersen D.C."/>
            <person name="Wittekindt N.E."/>
            <person name="Miller J."/>
            <person name="Walenz B."/>
            <person name="Knight J."/>
            <person name="Qi J."/>
            <person name="Zhao F."/>
            <person name="Wang Q."/>
            <person name="Bedoya-Reina O.C."/>
            <person name="Katiyar N."/>
            <person name="Tomsho L.P."/>
            <person name="Kasson L.M."/>
            <person name="Hardie R.A."/>
            <person name="Woodbridge P."/>
            <person name="Tindall E.A."/>
            <person name="Bertelsen M.F."/>
            <person name="Dixon D."/>
            <person name="Pyecroft S."/>
            <person name="Helgen K.M."/>
            <person name="Lesk A.M."/>
            <person name="Pringle T.H."/>
            <person name="Patterson N."/>
            <person name="Zhang Y."/>
            <person name="Kreiss A."/>
            <person name="Woods G.M."/>
            <person name="Jones M.E."/>
            <person name="Schuster S.C."/>
        </authorList>
    </citation>
    <scope>NUCLEOTIDE SEQUENCE [LARGE SCALE GENOMIC DNA]</scope>
</reference>
<dbReference type="FunCoup" id="A0A7N4NHR8">
    <property type="interactions" value="141"/>
</dbReference>
<dbReference type="InterPro" id="IPR016047">
    <property type="entry name" value="M23ase_b-sheet_dom"/>
</dbReference>
<evidence type="ECO:0000256" key="4">
    <source>
        <dbReference type="ARBA" id="ARBA00023157"/>
    </source>
</evidence>